<sequence length="465" mass="50284">MKFQASFVTLLVIVSAAISVADAKAPNMAKRPSSLNRRDEQAVLQKRGFGFANRFWRRDGAYDPTDNKDADGTSGGGDITKPSGDGSSEATQPKDYSYSDGKDADGTSGGGDITKPSGDGSSEATQPQDYSYSDGKDANKAKPEGYGGVGGTGADGTEDLDQQPSGYAPNGSDALDQNRQKEQERQQKEQERQQKEQERQQKEQQRQQEEEQKRQQKEQERQQKEQQKQQEQQKKQKQQQNGGQSNPDQSGKSSFPGQNGVKGPDQAPDNCPKFPLQAGGDAAQAPCFAKDADRKQICSALKQFGVDTKAVHCTDDECSEDSKDFSNHACNQKGQCDFGWDNSCTFYQNMGFSNLHKFGCDANPAGSNTPGSNGQQGGDQTYPGKGEKGGENSPEGDGVSGDDDECEEDNNGENGAGDQPQPDCEKDKPAVGDNKGEDSQPYGKNADTDSQEPKGYSPNDSRRRR</sequence>
<feature type="compositionally biased region" description="Basic and acidic residues" evidence="1">
    <location>
        <begin position="134"/>
        <end position="143"/>
    </location>
</feature>
<name>A0A8H8TTU4_9BASI</name>
<evidence type="ECO:0000256" key="1">
    <source>
        <dbReference type="SAM" id="MobiDB-lite"/>
    </source>
</evidence>
<dbReference type="EMBL" id="ULHB01000104">
    <property type="protein sequence ID" value="SYW82332.1"/>
    <property type="molecule type" value="Genomic_DNA"/>
</dbReference>
<keyword evidence="2" id="KW-0732">Signal</keyword>
<feature type="compositionally biased region" description="Polar residues" evidence="1">
    <location>
        <begin position="119"/>
        <end position="131"/>
    </location>
</feature>
<evidence type="ECO:0000313" key="4">
    <source>
        <dbReference type="Proteomes" id="UP000658997"/>
    </source>
</evidence>
<keyword evidence="4" id="KW-1185">Reference proteome</keyword>
<reference evidence="3" key="1">
    <citation type="submission" date="2018-08" db="EMBL/GenBank/DDBJ databases">
        <authorList>
            <person name="Guldener U."/>
        </authorList>
    </citation>
    <scope>NUCLEOTIDE SEQUENCE</scope>
    <source>
        <strain evidence="3">UB2</strain>
    </source>
</reference>
<feature type="compositionally biased region" description="Basic and acidic residues" evidence="1">
    <location>
        <begin position="56"/>
        <end position="71"/>
    </location>
</feature>
<evidence type="ECO:0000256" key="2">
    <source>
        <dbReference type="SAM" id="SignalP"/>
    </source>
</evidence>
<accession>A0A8H8TTU4</accession>
<feature type="region of interest" description="Disordered" evidence="1">
    <location>
        <begin position="358"/>
        <end position="465"/>
    </location>
</feature>
<dbReference type="AlphaFoldDB" id="A0A8H8TTU4"/>
<feature type="compositionally biased region" description="Basic and acidic residues" evidence="1">
    <location>
        <begin position="176"/>
        <end position="234"/>
    </location>
</feature>
<proteinExistence type="predicted"/>
<feature type="compositionally biased region" description="Basic and acidic residues" evidence="1">
    <location>
        <begin position="423"/>
        <end position="438"/>
    </location>
</feature>
<feature type="compositionally biased region" description="Gly residues" evidence="1">
    <location>
        <begin position="145"/>
        <end position="154"/>
    </location>
</feature>
<feature type="compositionally biased region" description="Polar residues" evidence="1">
    <location>
        <begin position="241"/>
        <end position="257"/>
    </location>
</feature>
<feature type="region of interest" description="Disordered" evidence="1">
    <location>
        <begin position="56"/>
        <end position="281"/>
    </location>
</feature>
<evidence type="ECO:0000313" key="3">
    <source>
        <dbReference type="EMBL" id="SYW82332.1"/>
    </source>
</evidence>
<feature type="signal peptide" evidence="2">
    <location>
        <begin position="1"/>
        <end position="23"/>
    </location>
</feature>
<feature type="compositionally biased region" description="Acidic residues" evidence="1">
    <location>
        <begin position="400"/>
        <end position="411"/>
    </location>
</feature>
<gene>
    <name evidence="3" type="ORF">UBRO2_04454</name>
</gene>
<comment type="caution">
    <text evidence="3">The sequence shown here is derived from an EMBL/GenBank/DDBJ whole genome shotgun (WGS) entry which is preliminary data.</text>
</comment>
<feature type="chain" id="PRO_5034365644" evidence="2">
    <location>
        <begin position="24"/>
        <end position="465"/>
    </location>
</feature>
<protein>
    <submittedName>
        <fullName evidence="3">Uncharacterized protein</fullName>
    </submittedName>
</protein>
<dbReference type="Proteomes" id="UP000658997">
    <property type="component" value="Unassembled WGS sequence"/>
</dbReference>
<organism evidence="3 4">
    <name type="scientific">Ustilago bromivora</name>
    <dbReference type="NCBI Taxonomy" id="307758"/>
    <lineage>
        <taxon>Eukaryota</taxon>
        <taxon>Fungi</taxon>
        <taxon>Dikarya</taxon>
        <taxon>Basidiomycota</taxon>
        <taxon>Ustilaginomycotina</taxon>
        <taxon>Ustilaginomycetes</taxon>
        <taxon>Ustilaginales</taxon>
        <taxon>Ustilaginaceae</taxon>
        <taxon>Ustilago</taxon>
    </lineage>
</organism>